<name>A0A8D8RTA8_9HEMI</name>
<dbReference type="AlphaFoldDB" id="A0A8D8RTA8"/>
<reference evidence="1" key="1">
    <citation type="submission" date="2021-05" db="EMBL/GenBank/DDBJ databases">
        <authorList>
            <person name="Alioto T."/>
            <person name="Alioto T."/>
            <person name="Gomez Garrido J."/>
        </authorList>
    </citation>
    <scope>NUCLEOTIDE SEQUENCE</scope>
</reference>
<organism evidence="1">
    <name type="scientific">Cacopsylla melanoneura</name>
    <dbReference type="NCBI Taxonomy" id="428564"/>
    <lineage>
        <taxon>Eukaryota</taxon>
        <taxon>Metazoa</taxon>
        <taxon>Ecdysozoa</taxon>
        <taxon>Arthropoda</taxon>
        <taxon>Hexapoda</taxon>
        <taxon>Insecta</taxon>
        <taxon>Pterygota</taxon>
        <taxon>Neoptera</taxon>
        <taxon>Paraneoptera</taxon>
        <taxon>Hemiptera</taxon>
        <taxon>Sternorrhyncha</taxon>
        <taxon>Psylloidea</taxon>
        <taxon>Psyllidae</taxon>
        <taxon>Psyllinae</taxon>
        <taxon>Cacopsylla</taxon>
    </lineage>
</organism>
<protein>
    <submittedName>
        <fullName evidence="1">Uncharacterized protein</fullName>
    </submittedName>
</protein>
<accession>A0A8D8RTA8</accession>
<sequence>MWCQAIRSLSKMDALSLFWAMDAKVMQMKHPMTSFTLEDPLRIFQKDSWHKSSPMERYTSPLPMWVKTAISTCSRSRKQCPDKNTEICIFGPRTLHLWLILTDNWEMTGRDTRYFRACEQFRYNIGESTKIQHLKLKRQKPKDPKHTNIPNVPMKRNMAEVKLHCGLKDVTGLIHIDSNWTDMSVVLRFKIIRTKYNTISAISFNKSNLCLMAIRIIIASLQQRHNLLV</sequence>
<proteinExistence type="predicted"/>
<dbReference type="EMBL" id="HBUF01181229">
    <property type="protein sequence ID" value="CAG6655372.1"/>
    <property type="molecule type" value="Transcribed_RNA"/>
</dbReference>
<evidence type="ECO:0000313" key="1">
    <source>
        <dbReference type="EMBL" id="CAG6655372.1"/>
    </source>
</evidence>